<name>A0AAV5AVP0_9FLAO</name>
<evidence type="ECO:0000313" key="4">
    <source>
        <dbReference type="Proteomes" id="UP001208692"/>
    </source>
</evidence>
<dbReference type="Proteomes" id="UP001208692">
    <property type="component" value="Unassembled WGS sequence"/>
</dbReference>
<comment type="caution">
    <text evidence="1">The sequence shown here is derived from an EMBL/GenBank/DDBJ whole genome shotgun (WGS) entry which is preliminary data.</text>
</comment>
<protein>
    <submittedName>
        <fullName evidence="1">Uncharacterized protein</fullName>
    </submittedName>
</protein>
<evidence type="ECO:0000313" key="2">
    <source>
        <dbReference type="EMBL" id="GJM54228.1"/>
    </source>
</evidence>
<organism evidence="1 3">
    <name type="scientific">Capnocytophaga catalasegens</name>
    <dbReference type="NCBI Taxonomy" id="1004260"/>
    <lineage>
        <taxon>Bacteria</taxon>
        <taxon>Pseudomonadati</taxon>
        <taxon>Bacteroidota</taxon>
        <taxon>Flavobacteriia</taxon>
        <taxon>Flavobacteriales</taxon>
        <taxon>Flavobacteriaceae</taxon>
        <taxon>Capnocytophaga</taxon>
    </lineage>
</organism>
<dbReference type="EMBL" id="BQKB01000078">
    <property type="protein sequence ID" value="GJM54228.1"/>
    <property type="molecule type" value="Genomic_DNA"/>
</dbReference>
<proteinExistence type="predicted"/>
<gene>
    <name evidence="1" type="ORF">RCZ15_04770</name>
    <name evidence="2" type="ORF">RCZ16_25440</name>
</gene>
<accession>A0AAV5AVP0</accession>
<sequence>MFQQEKKIGKMLEIAIMAKPYFQLVWAEEIATSSTDNRAAMVDTYVHYNAILTKFIYYANVISMNLESTPLTNEELADLIDALADTTVFVTEKSVCEQIQWLVEELSNLKTA</sequence>
<reference evidence="1 4" key="1">
    <citation type="submission" date="2021-11" db="EMBL/GenBank/DDBJ databases">
        <title>Draft genome sequence of Capnocytophaga sp. strain KC07075 isolated from cat oral cavity.</title>
        <authorList>
            <person name="Suzuki M."/>
            <person name="Imaoka K."/>
            <person name="Kimura M."/>
            <person name="Morikawa S."/>
            <person name="Maeda K."/>
        </authorList>
    </citation>
    <scope>NUCLEOTIDE SEQUENCE</scope>
    <source>
        <strain evidence="1">KC07075</strain>
        <strain evidence="2 4">KC07079</strain>
    </source>
</reference>
<dbReference type="Proteomes" id="UP001207736">
    <property type="component" value="Unassembled WGS sequence"/>
</dbReference>
<keyword evidence="4" id="KW-1185">Reference proteome</keyword>
<dbReference type="EMBL" id="BQKA01000009">
    <property type="protein sequence ID" value="GJM49502.1"/>
    <property type="molecule type" value="Genomic_DNA"/>
</dbReference>
<evidence type="ECO:0000313" key="3">
    <source>
        <dbReference type="Proteomes" id="UP001207736"/>
    </source>
</evidence>
<dbReference type="AlphaFoldDB" id="A0AAV5AVP0"/>
<evidence type="ECO:0000313" key="1">
    <source>
        <dbReference type="EMBL" id="GJM49502.1"/>
    </source>
</evidence>